<keyword evidence="6" id="KW-1185">Reference proteome</keyword>
<dbReference type="Proteomes" id="UP000632774">
    <property type="component" value="Unassembled WGS sequence"/>
</dbReference>
<dbReference type="InterPro" id="IPR009057">
    <property type="entry name" value="Homeodomain-like_sf"/>
</dbReference>
<dbReference type="Pfam" id="PF12833">
    <property type="entry name" value="HTH_18"/>
    <property type="match status" value="1"/>
</dbReference>
<organism evidence="5 6">
    <name type="scientific">Mucilaginibacter boryungensis</name>
    <dbReference type="NCBI Taxonomy" id="768480"/>
    <lineage>
        <taxon>Bacteria</taxon>
        <taxon>Pseudomonadati</taxon>
        <taxon>Bacteroidota</taxon>
        <taxon>Sphingobacteriia</taxon>
        <taxon>Sphingobacteriales</taxon>
        <taxon>Sphingobacteriaceae</taxon>
        <taxon>Mucilaginibacter</taxon>
    </lineage>
</organism>
<comment type="caution">
    <text evidence="5">The sequence shown here is derived from an EMBL/GenBank/DDBJ whole genome shotgun (WGS) entry which is preliminary data.</text>
</comment>
<dbReference type="InterPro" id="IPR018062">
    <property type="entry name" value="HTH_AraC-typ_CS"/>
</dbReference>
<dbReference type="PROSITE" id="PS01124">
    <property type="entry name" value="HTH_ARAC_FAMILY_2"/>
    <property type="match status" value="1"/>
</dbReference>
<evidence type="ECO:0000256" key="2">
    <source>
        <dbReference type="ARBA" id="ARBA00023125"/>
    </source>
</evidence>
<evidence type="ECO:0000313" key="5">
    <source>
        <dbReference type="EMBL" id="MBE9668031.1"/>
    </source>
</evidence>
<feature type="domain" description="HTH araC/xylS-type" evidence="4">
    <location>
        <begin position="187"/>
        <end position="285"/>
    </location>
</feature>
<accession>A0ABR9XKW5</accession>
<dbReference type="InterPro" id="IPR014710">
    <property type="entry name" value="RmlC-like_jellyroll"/>
</dbReference>
<evidence type="ECO:0000256" key="3">
    <source>
        <dbReference type="ARBA" id="ARBA00023163"/>
    </source>
</evidence>
<evidence type="ECO:0000313" key="6">
    <source>
        <dbReference type="Proteomes" id="UP000632774"/>
    </source>
</evidence>
<keyword evidence="3" id="KW-0804">Transcription</keyword>
<keyword evidence="1" id="KW-0805">Transcription regulation</keyword>
<dbReference type="EMBL" id="JADFFM010000002">
    <property type="protein sequence ID" value="MBE9668031.1"/>
    <property type="molecule type" value="Genomic_DNA"/>
</dbReference>
<name>A0ABR9XKW5_9SPHI</name>
<dbReference type="InterPro" id="IPR018060">
    <property type="entry name" value="HTH_AraC"/>
</dbReference>
<protein>
    <submittedName>
        <fullName evidence="5">AraC family transcriptional regulator</fullName>
    </submittedName>
</protein>
<keyword evidence="2" id="KW-0238">DNA-binding</keyword>
<dbReference type="PROSITE" id="PS00041">
    <property type="entry name" value="HTH_ARAC_FAMILY_1"/>
    <property type="match status" value="1"/>
</dbReference>
<dbReference type="SUPFAM" id="SSF46689">
    <property type="entry name" value="Homeodomain-like"/>
    <property type="match status" value="2"/>
</dbReference>
<reference evidence="5 6" key="1">
    <citation type="submission" date="2020-10" db="EMBL/GenBank/DDBJ databases">
        <title>Mucilaginibacter mali sp. nov., isolated from rhizosphere soil of apple orchard.</title>
        <authorList>
            <person name="Lee J.-S."/>
            <person name="Kim H.S."/>
            <person name="Kim J.-S."/>
        </authorList>
    </citation>
    <scope>NUCLEOTIDE SEQUENCE [LARGE SCALE GENOMIC DNA]</scope>
    <source>
        <strain evidence="5 6">KCTC 23157</strain>
    </source>
</reference>
<evidence type="ECO:0000259" key="4">
    <source>
        <dbReference type="PROSITE" id="PS01124"/>
    </source>
</evidence>
<dbReference type="InterPro" id="IPR011051">
    <property type="entry name" value="RmlC_Cupin_sf"/>
</dbReference>
<sequence>MKPQLLKVSKDLTYSFSARRDTMPDINNRWHYHPEIELIFFKQGSGTQFIGDNISRFQSGDLMIIGADLPHYWKFDDCYFEAPDEQQVDVCVVHFTENFWGDVFLNMPENKEIKRLLEAARLGIKMTGPSRKAIGDVVENIIAGEGARKLILLLEVLHTISNYGNHSTIASVGFKHNFDRQEKDKINAIYNYSITHFKKTISLSEIAAVANVSPHTFCRYFKSKSRRTYSYFLKEIRIGHACKLLIEDKLNIKEICFESGFNNLASFHKAFKEITRKTPLSYQKSYTQGSDIPLKKVG</sequence>
<evidence type="ECO:0000256" key="1">
    <source>
        <dbReference type="ARBA" id="ARBA00023015"/>
    </source>
</evidence>
<dbReference type="PANTHER" id="PTHR43280">
    <property type="entry name" value="ARAC-FAMILY TRANSCRIPTIONAL REGULATOR"/>
    <property type="match status" value="1"/>
</dbReference>
<dbReference type="RefSeq" id="WP_194107463.1">
    <property type="nucleotide sequence ID" value="NZ_JADFFM010000002.1"/>
</dbReference>
<gene>
    <name evidence="5" type="ORF">IRJ18_16800</name>
</gene>
<dbReference type="Gene3D" id="2.60.120.10">
    <property type="entry name" value="Jelly Rolls"/>
    <property type="match status" value="1"/>
</dbReference>
<dbReference type="Gene3D" id="1.10.10.60">
    <property type="entry name" value="Homeodomain-like"/>
    <property type="match status" value="2"/>
</dbReference>
<dbReference type="SUPFAM" id="SSF51182">
    <property type="entry name" value="RmlC-like cupins"/>
    <property type="match status" value="1"/>
</dbReference>
<dbReference type="SMART" id="SM00342">
    <property type="entry name" value="HTH_ARAC"/>
    <property type="match status" value="1"/>
</dbReference>
<proteinExistence type="predicted"/>
<dbReference type="PANTHER" id="PTHR43280:SF27">
    <property type="entry name" value="TRANSCRIPTIONAL REGULATOR MTLR"/>
    <property type="match status" value="1"/>
</dbReference>
<dbReference type="CDD" id="cd06976">
    <property type="entry name" value="cupin_MtlR-like_N"/>
    <property type="match status" value="1"/>
</dbReference>